<accession>A0AAD8ZVV0</accession>
<feature type="region of interest" description="Disordered" evidence="2">
    <location>
        <begin position="551"/>
        <end position="573"/>
    </location>
</feature>
<feature type="region of interest" description="Disordered" evidence="2">
    <location>
        <begin position="362"/>
        <end position="425"/>
    </location>
</feature>
<dbReference type="EMBL" id="JAROKS010000002">
    <property type="protein sequence ID" value="KAK1805811.1"/>
    <property type="molecule type" value="Genomic_DNA"/>
</dbReference>
<dbReference type="PANTHER" id="PTHR18839">
    <property type="entry name" value="MITOTIC INTERACTOR AND SUBSTRATE OF PLK1 MISP FAMILY MEMBER"/>
    <property type="match status" value="1"/>
</dbReference>
<feature type="compositionally biased region" description="Low complexity" evidence="2">
    <location>
        <begin position="380"/>
        <end position="389"/>
    </location>
</feature>
<dbReference type="AlphaFoldDB" id="A0AAD8ZVV0"/>
<feature type="region of interest" description="Disordered" evidence="2">
    <location>
        <begin position="135"/>
        <end position="177"/>
    </location>
</feature>
<evidence type="ECO:0000259" key="3">
    <source>
        <dbReference type="Pfam" id="PF15304"/>
    </source>
</evidence>
<protein>
    <recommendedName>
        <fullName evidence="3">A-kinase anchor protein 2 C-terminal domain-containing protein</fullName>
    </recommendedName>
</protein>
<dbReference type="Pfam" id="PF15304">
    <property type="entry name" value="AKAP2_C"/>
    <property type="match status" value="1"/>
</dbReference>
<feature type="domain" description="A-kinase anchor protein 2 C-terminal" evidence="3">
    <location>
        <begin position="795"/>
        <end position="861"/>
    </location>
</feature>
<feature type="compositionally biased region" description="Basic and acidic residues" evidence="2">
    <location>
        <begin position="622"/>
        <end position="634"/>
    </location>
</feature>
<feature type="region of interest" description="Disordered" evidence="2">
    <location>
        <begin position="1"/>
        <end position="69"/>
    </location>
</feature>
<feature type="compositionally biased region" description="Low complexity" evidence="2">
    <location>
        <begin position="135"/>
        <end position="152"/>
    </location>
</feature>
<feature type="non-terminal residue" evidence="4">
    <location>
        <position position="865"/>
    </location>
</feature>
<evidence type="ECO:0000313" key="4">
    <source>
        <dbReference type="EMBL" id="KAK1805811.1"/>
    </source>
</evidence>
<evidence type="ECO:0000313" key="5">
    <source>
        <dbReference type="Proteomes" id="UP001239994"/>
    </source>
</evidence>
<name>A0AAD8ZVV0_9TELE</name>
<gene>
    <name evidence="4" type="ORF">P4O66_012860</name>
</gene>
<dbReference type="InterPro" id="IPR029304">
    <property type="entry name" value="AKAP2_C"/>
</dbReference>
<evidence type="ECO:0000256" key="2">
    <source>
        <dbReference type="SAM" id="MobiDB-lite"/>
    </source>
</evidence>
<feature type="compositionally biased region" description="Polar residues" evidence="2">
    <location>
        <begin position="506"/>
        <end position="529"/>
    </location>
</feature>
<keyword evidence="5" id="KW-1185">Reference proteome</keyword>
<dbReference type="PANTHER" id="PTHR18839:SF0">
    <property type="entry name" value="MITOTIC INTERACTOR AND SUBSTRATE OF PLK1 ISOFORM X1-RELATED"/>
    <property type="match status" value="1"/>
</dbReference>
<feature type="region of interest" description="Disordered" evidence="2">
    <location>
        <begin position="504"/>
        <end position="529"/>
    </location>
</feature>
<feature type="compositionally biased region" description="Polar residues" evidence="2">
    <location>
        <begin position="393"/>
        <end position="411"/>
    </location>
</feature>
<reference evidence="4" key="1">
    <citation type="submission" date="2023-03" db="EMBL/GenBank/DDBJ databases">
        <title>Electrophorus voltai genome.</title>
        <authorList>
            <person name="Bian C."/>
        </authorList>
    </citation>
    <scope>NUCLEOTIDE SEQUENCE</scope>
    <source>
        <strain evidence="4">CB-2022</strain>
        <tissue evidence="4">Muscle</tissue>
    </source>
</reference>
<comment type="caution">
    <text evidence="4">The sequence shown here is derived from an EMBL/GenBank/DDBJ whole genome shotgun (WGS) entry which is preliminary data.</text>
</comment>
<proteinExistence type="predicted"/>
<dbReference type="Proteomes" id="UP001239994">
    <property type="component" value="Unassembled WGS sequence"/>
</dbReference>
<feature type="region of interest" description="Disordered" evidence="2">
    <location>
        <begin position="606"/>
        <end position="634"/>
    </location>
</feature>
<sequence length="865" mass="96676">RDIPCIGQPSREAHTRRGSLTYSSQPAASSVPVPPGEHLSFRTTMGSTPKRWVMKPLTPKLEKSDLRPMLSPASEPYSLDEGWIPSQDRGSPVFKFDAVSVSRIQPMIVSTMNGEDMVVHAMQVLVSEEGNISGDWPPSYPSSPGSSNSSDSHMGFYSFVDDPTSPEAEKNEAYMVSPERQAKLSTLKEKNSFKLQTYAEDKRPEKLFQDTNGDSLYRLDDSMAESNGNNKSDRIEIIRSQAPRKNQVLKEQWSALENLDLSNSPRRLLEGFSLCYNSVSMKLSESEAEPGSVDSQQIDFNSARKQFLMLERSRQDPFQQGPQQMLLSPKPWGRSSVTEAGIFAKEVSINSKLKDEYNQNLVSSKRQEEEPVTFNKDSSDQVQSSSTDDLVTELNSQSVSNRRNGSFSSEPSKLEIRRSSSGTCMSETPIEREIRIAQEREEDLRRSRGILRSDSSEMIEIKTKPILAQPLPQIKLIKAKETSRVSFLIQRELERVNLSENRKTFVSESDQEPTLSLRTNPTGTPVSVDDTWTTERSVRVDQMNLLDSEETFSPCCPHRHKDETKRGTSHTSAVGTLDRTVRTSYTTDINNSSPPFWKAKSKAKVPGRTFSPVHSPSFPPESVRRSQAESARSHLESTNEWPCLLNASDIIRREIEEDLRREQELQELRESSSLALSVDRDVDTSEPSVLSLVTLEHEHGQSSNNRSLDTAVITSLNSSQENLTEMDAPLPDRHGTSNSPVFPMNVDSTPVSHTSLAGSRFPTIMTAQPWSSPRSTAAVIRGLSLLPVGQRPEGSSTLTPKGLTETLLEDFEERRTRLKLEESSYAGIQPIDSINNAVVDATRVTRHKSPKAVRWESGVYTNEDS</sequence>
<organism evidence="4 5">
    <name type="scientific">Electrophorus voltai</name>
    <dbReference type="NCBI Taxonomy" id="2609070"/>
    <lineage>
        <taxon>Eukaryota</taxon>
        <taxon>Metazoa</taxon>
        <taxon>Chordata</taxon>
        <taxon>Craniata</taxon>
        <taxon>Vertebrata</taxon>
        <taxon>Euteleostomi</taxon>
        <taxon>Actinopterygii</taxon>
        <taxon>Neopterygii</taxon>
        <taxon>Teleostei</taxon>
        <taxon>Ostariophysi</taxon>
        <taxon>Gymnotiformes</taxon>
        <taxon>Gymnotoidei</taxon>
        <taxon>Gymnotidae</taxon>
        <taxon>Electrophorus</taxon>
    </lineage>
</organism>
<dbReference type="InterPro" id="IPR042779">
    <property type="entry name" value="MISP/MISP3-like"/>
</dbReference>
<keyword evidence="1" id="KW-0175">Coiled coil</keyword>
<evidence type="ECO:0000256" key="1">
    <source>
        <dbReference type="ARBA" id="ARBA00023054"/>
    </source>
</evidence>